<keyword evidence="5" id="KW-0964">Secreted</keyword>
<dbReference type="PANTHER" id="PTHR30288:SF0">
    <property type="entry name" value="FLAGELLAR HOOK-ASSOCIATED PROTEIN 2"/>
    <property type="match status" value="1"/>
</dbReference>
<comment type="caution">
    <text evidence="8">The sequence shown here is derived from an EMBL/GenBank/DDBJ whole genome shotgun (WGS) entry which is preliminary data.</text>
</comment>
<evidence type="ECO:0000256" key="3">
    <source>
        <dbReference type="ARBA" id="ARBA00023054"/>
    </source>
</evidence>
<keyword evidence="3 5" id="KW-0175">Coiled coil</keyword>
<dbReference type="AlphaFoldDB" id="A0A937XAC0"/>
<dbReference type="InterPro" id="IPR010810">
    <property type="entry name" value="Flagellin_hook_IN_motif"/>
</dbReference>
<evidence type="ECO:0000259" key="6">
    <source>
        <dbReference type="Pfam" id="PF02465"/>
    </source>
</evidence>
<keyword evidence="8" id="KW-0969">Cilium</keyword>
<reference evidence="8" key="1">
    <citation type="submission" date="2019-03" db="EMBL/GenBank/DDBJ databases">
        <title>Lake Tanganyika Metagenome-Assembled Genomes (MAGs).</title>
        <authorList>
            <person name="Tran P."/>
        </authorList>
    </citation>
    <scope>NUCLEOTIDE SEQUENCE</scope>
    <source>
        <strain evidence="8">M_DeepCast_400m_m2_100</strain>
    </source>
</reference>
<keyword evidence="8" id="KW-0966">Cell projection</keyword>
<dbReference type="Proteomes" id="UP000748308">
    <property type="component" value="Unassembled WGS sequence"/>
</dbReference>
<feature type="domain" description="Flagellar hook-associated protein 2 C-terminal" evidence="7">
    <location>
        <begin position="232"/>
        <end position="456"/>
    </location>
</feature>
<proteinExistence type="inferred from homology"/>
<feature type="domain" description="Flagellar hook-associated protein 2 N-terminal" evidence="6">
    <location>
        <begin position="17"/>
        <end position="110"/>
    </location>
</feature>
<keyword evidence="8" id="KW-0282">Flagellum</keyword>
<dbReference type="InterPro" id="IPR010809">
    <property type="entry name" value="FliD_C"/>
</dbReference>
<dbReference type="InterPro" id="IPR040026">
    <property type="entry name" value="FliD"/>
</dbReference>
<dbReference type="Pfam" id="PF02465">
    <property type="entry name" value="FliD_N"/>
    <property type="match status" value="1"/>
</dbReference>
<evidence type="ECO:0000256" key="5">
    <source>
        <dbReference type="RuleBase" id="RU362066"/>
    </source>
</evidence>
<protein>
    <recommendedName>
        <fullName evidence="5">Flagellar hook-associated protein 2</fullName>
        <shortName evidence="5">HAP2</shortName>
    </recommendedName>
    <alternativeName>
        <fullName evidence="5">Flagellar cap protein</fullName>
    </alternativeName>
</protein>
<dbReference type="EMBL" id="VGIY01000060">
    <property type="protein sequence ID" value="MBM3316959.1"/>
    <property type="molecule type" value="Genomic_DNA"/>
</dbReference>
<evidence type="ECO:0000313" key="9">
    <source>
        <dbReference type="Proteomes" id="UP000748308"/>
    </source>
</evidence>
<feature type="coiled-coil region" evidence="5">
    <location>
        <begin position="421"/>
        <end position="459"/>
    </location>
</feature>
<gene>
    <name evidence="8" type="primary">fliD</name>
    <name evidence="8" type="ORF">FJY75_03810</name>
</gene>
<dbReference type="GO" id="GO:0005576">
    <property type="term" value="C:extracellular region"/>
    <property type="evidence" value="ECO:0007669"/>
    <property type="project" value="UniProtKB-SubCell"/>
</dbReference>
<comment type="subcellular location">
    <subcellularLocation>
        <location evidence="5">Secreted</location>
    </subcellularLocation>
    <subcellularLocation>
        <location evidence="5">Bacterial flagellum</location>
    </subcellularLocation>
</comment>
<evidence type="ECO:0000256" key="2">
    <source>
        <dbReference type="ARBA" id="ARBA00011255"/>
    </source>
</evidence>
<comment type="subunit">
    <text evidence="2 5">Homopentamer.</text>
</comment>
<accession>A0A937XAC0</accession>
<dbReference type="InterPro" id="IPR003481">
    <property type="entry name" value="FliD_N"/>
</dbReference>
<dbReference type="GO" id="GO:0009421">
    <property type="term" value="C:bacterial-type flagellum filament cap"/>
    <property type="evidence" value="ECO:0007669"/>
    <property type="project" value="InterPro"/>
</dbReference>
<comment type="similarity">
    <text evidence="1 5">Belongs to the FliD family.</text>
</comment>
<dbReference type="PANTHER" id="PTHR30288">
    <property type="entry name" value="FLAGELLAR CAP/ASSEMBLY PROTEIN FLID"/>
    <property type="match status" value="1"/>
</dbReference>
<evidence type="ECO:0000256" key="1">
    <source>
        <dbReference type="ARBA" id="ARBA00009764"/>
    </source>
</evidence>
<keyword evidence="4 5" id="KW-0975">Bacterial flagellum</keyword>
<name>A0A937XAC0_UNCEI</name>
<organism evidence="8 9">
    <name type="scientific">Eiseniibacteriota bacterium</name>
    <dbReference type="NCBI Taxonomy" id="2212470"/>
    <lineage>
        <taxon>Bacteria</taxon>
        <taxon>Candidatus Eiseniibacteriota</taxon>
    </lineage>
</organism>
<dbReference type="GO" id="GO:0007155">
    <property type="term" value="P:cell adhesion"/>
    <property type="evidence" value="ECO:0007669"/>
    <property type="project" value="InterPro"/>
</dbReference>
<dbReference type="Pfam" id="PF07196">
    <property type="entry name" value="Flagellin_IN"/>
    <property type="match status" value="1"/>
</dbReference>
<dbReference type="Pfam" id="PF07195">
    <property type="entry name" value="FliD_C"/>
    <property type="match status" value="1"/>
</dbReference>
<comment type="function">
    <text evidence="5">Required for morphogenesis and for the elongation of the flagellar filament by facilitating polymerization of the flagellin monomers at the tip of growing filament. Forms a capping structure, which prevents flagellin subunits (transported through the central channel of the flagellum) from leaking out without polymerization at the distal end.</text>
</comment>
<evidence type="ECO:0000256" key="4">
    <source>
        <dbReference type="ARBA" id="ARBA00023143"/>
    </source>
</evidence>
<sequence>MPAIGGINQTTNSALWQLVQSYLAAERAPLTRLEASRTDLTTRASGFQDLRGRLQALAGAVDGFRWAGAQNPLQQFAATASQPLALSATASASAEPAAHTITIDAVARAHSLAGGEFGSADPFAASGTFTFTIRQGGETRSIAVDLAAGLAAGAALGAIAAAVNAAGAGVRATVVTSDAAAGRQRLLLTSRETGTPALIEEIADVEGGLADLVGLSGSSAPGSFSANTVQEAADALFTFDGLALTSPGNTVTDILPGVTLQLLRAGDGPVALTIARDAAAVEASLGTFIDAYNALVDFVREKTRGADADGEGRGLFTGNATLMALRRELRGLASDPVAGGGGPGELRRLAEIGITADASGRLSLSDSGALAEALRARPEEVARLFRDETDGVAVRIAERLKRYTQADGLIARETETLASRRRTLERSIARLTERLARREQTLLQELQSLQSMIQSLLAQQSTLNQLGG</sequence>
<evidence type="ECO:0000313" key="8">
    <source>
        <dbReference type="EMBL" id="MBM3316959.1"/>
    </source>
</evidence>
<dbReference type="GO" id="GO:0071973">
    <property type="term" value="P:bacterial-type flagellum-dependent cell motility"/>
    <property type="evidence" value="ECO:0007669"/>
    <property type="project" value="TreeGrafter"/>
</dbReference>
<evidence type="ECO:0000259" key="7">
    <source>
        <dbReference type="Pfam" id="PF07195"/>
    </source>
</evidence>
<dbReference type="GO" id="GO:0009424">
    <property type="term" value="C:bacterial-type flagellum hook"/>
    <property type="evidence" value="ECO:0007669"/>
    <property type="project" value="UniProtKB-UniRule"/>
</dbReference>